<feature type="transmembrane region" description="Helical" evidence="1">
    <location>
        <begin position="126"/>
        <end position="147"/>
    </location>
</feature>
<dbReference type="RefSeq" id="WP_109563229.1">
    <property type="nucleotide sequence ID" value="NZ_QGDJ01000002.1"/>
</dbReference>
<keyword evidence="1" id="KW-0812">Transmembrane</keyword>
<evidence type="ECO:0000313" key="3">
    <source>
        <dbReference type="EMBL" id="SSA41260.1"/>
    </source>
</evidence>
<keyword evidence="1" id="KW-1133">Transmembrane helix</keyword>
<evidence type="ECO:0000313" key="5">
    <source>
        <dbReference type="Proteomes" id="UP000251571"/>
    </source>
</evidence>
<dbReference type="OrthoDB" id="7771437at2"/>
<proteinExistence type="predicted"/>
<evidence type="ECO:0000313" key="4">
    <source>
        <dbReference type="Proteomes" id="UP000245839"/>
    </source>
</evidence>
<keyword evidence="4" id="KW-1185">Reference proteome</keyword>
<evidence type="ECO:0008006" key="6">
    <source>
        <dbReference type="Google" id="ProtNLM"/>
    </source>
</evidence>
<dbReference type="Proteomes" id="UP000251571">
    <property type="component" value="Unassembled WGS sequence"/>
</dbReference>
<dbReference type="AlphaFoldDB" id="A0A2Y9AAF5"/>
<feature type="transmembrane region" description="Helical" evidence="1">
    <location>
        <begin position="31"/>
        <end position="51"/>
    </location>
</feature>
<evidence type="ECO:0000313" key="2">
    <source>
        <dbReference type="EMBL" id="PWJ20850.1"/>
    </source>
</evidence>
<dbReference type="EMBL" id="UETC01000002">
    <property type="protein sequence ID" value="SSA41260.1"/>
    <property type="molecule type" value="Genomic_DNA"/>
</dbReference>
<name>A0A2Y9AAF5_9RHOB</name>
<reference evidence="3 5" key="1">
    <citation type="submission" date="2016-10" db="EMBL/GenBank/DDBJ databases">
        <authorList>
            <person name="Cai Z."/>
        </authorList>
    </citation>
    <scope>NUCLEOTIDE SEQUENCE [LARGE SCALE GENOMIC DNA]</scope>
    <source>
        <strain evidence="3 5">DSM 25227</strain>
    </source>
</reference>
<dbReference type="EMBL" id="QGDJ01000002">
    <property type="protein sequence ID" value="PWJ20850.1"/>
    <property type="molecule type" value="Genomic_DNA"/>
</dbReference>
<sequence>MAVTRDIPRAWIRPRQVVSELLQGGPSDRVAFVYLAVASVLGFVAQLPALVRRSREIDPELDAAIVAEAQAAGMAVTDVASTKFEALMSGALMGWIFIVPLLMYVAAWLIRGIAHLIGGRGTGLRVRVALFFSFLAVSPALLLLGLTSGFVGPGPAETAIGLVLVCGFIWISLNALYVAETPNA</sequence>
<reference evidence="2 4" key="2">
    <citation type="submission" date="2018-03" db="EMBL/GenBank/DDBJ databases">
        <title>Genomic Encyclopedia of Archaeal and Bacterial Type Strains, Phase II (KMG-II): from individual species to whole genera.</title>
        <authorList>
            <person name="Goeker M."/>
        </authorList>
    </citation>
    <scope>NUCLEOTIDE SEQUENCE [LARGE SCALE GENOMIC DNA]</scope>
    <source>
        <strain evidence="2 4">DSM 25227</strain>
    </source>
</reference>
<keyword evidence="1" id="KW-0472">Membrane</keyword>
<feature type="transmembrane region" description="Helical" evidence="1">
    <location>
        <begin position="159"/>
        <end position="179"/>
    </location>
</feature>
<protein>
    <recommendedName>
        <fullName evidence="6">Yip1 domain-containing protein</fullName>
    </recommendedName>
</protein>
<accession>A0A2Y9AAF5</accession>
<organism evidence="3 5">
    <name type="scientific">Jannaschia seohaensis</name>
    <dbReference type="NCBI Taxonomy" id="475081"/>
    <lineage>
        <taxon>Bacteria</taxon>
        <taxon>Pseudomonadati</taxon>
        <taxon>Pseudomonadota</taxon>
        <taxon>Alphaproteobacteria</taxon>
        <taxon>Rhodobacterales</taxon>
        <taxon>Roseobacteraceae</taxon>
        <taxon>Jannaschia</taxon>
    </lineage>
</organism>
<gene>
    <name evidence="2" type="ORF">BCF38_10296</name>
    <name evidence="3" type="ORF">SAMN05421539_10296</name>
</gene>
<feature type="transmembrane region" description="Helical" evidence="1">
    <location>
        <begin position="92"/>
        <end position="114"/>
    </location>
</feature>
<evidence type="ECO:0000256" key="1">
    <source>
        <dbReference type="SAM" id="Phobius"/>
    </source>
</evidence>
<dbReference type="Proteomes" id="UP000245839">
    <property type="component" value="Unassembled WGS sequence"/>
</dbReference>